<evidence type="ECO:0000313" key="14">
    <source>
        <dbReference type="EMBL" id="KAF4106719.1"/>
    </source>
</evidence>
<dbReference type="SUPFAM" id="SSF52540">
    <property type="entry name" value="P-loop containing nucleoside triphosphate hydrolases"/>
    <property type="match status" value="1"/>
</dbReference>
<feature type="coiled-coil region" evidence="11">
    <location>
        <begin position="840"/>
        <end position="894"/>
    </location>
</feature>
<evidence type="ECO:0000256" key="2">
    <source>
        <dbReference type="ARBA" id="ARBA00022490"/>
    </source>
</evidence>
<evidence type="ECO:0000256" key="12">
    <source>
        <dbReference type="SAM" id="MobiDB-lite"/>
    </source>
</evidence>
<dbReference type="InterPro" id="IPR047149">
    <property type="entry name" value="KIF11-like"/>
</dbReference>
<dbReference type="GO" id="GO:0008574">
    <property type="term" value="F:plus-end-directed microtubule motor activity"/>
    <property type="evidence" value="ECO:0007669"/>
    <property type="project" value="TreeGrafter"/>
</dbReference>
<keyword evidence="4" id="KW-0493">Microtubule</keyword>
<reference evidence="14 15" key="1">
    <citation type="submission" date="2020-04" db="EMBL/GenBank/DDBJ databases">
        <title>Chromosome-level genome assembly of a cyprinid fish Onychostoma macrolepis by integration of Nanopore Sequencing, Bionano and Hi-C technology.</title>
        <authorList>
            <person name="Wang D."/>
        </authorList>
    </citation>
    <scope>NUCLEOTIDE SEQUENCE [LARGE SCALE GENOMIC DNA]</scope>
    <source>
        <strain evidence="14">SWU-2019</strain>
        <tissue evidence="14">Muscle</tissue>
    </source>
</reference>
<accession>A0A7J6CHC7</accession>
<dbReference type="Gene3D" id="3.40.850.10">
    <property type="entry name" value="Kinesin motor domain"/>
    <property type="match status" value="1"/>
</dbReference>
<feature type="region of interest" description="Disordered" evidence="12">
    <location>
        <begin position="584"/>
        <end position="603"/>
    </location>
</feature>
<keyword evidence="5 10" id="KW-0547">Nucleotide-binding</keyword>
<keyword evidence="8 10" id="KW-0505">Motor protein</keyword>
<keyword evidence="3" id="KW-0597">Phosphoprotein</keyword>
<dbReference type="PANTHER" id="PTHR47970:SF29">
    <property type="entry name" value="KINESIN FAMILY MEMBER 20B"/>
    <property type="match status" value="1"/>
</dbReference>
<dbReference type="CDD" id="cd21786">
    <property type="entry name" value="RBD_KIF20B"/>
    <property type="match status" value="1"/>
</dbReference>
<dbReference type="GO" id="GO:0005876">
    <property type="term" value="C:spindle microtubule"/>
    <property type="evidence" value="ECO:0007669"/>
    <property type="project" value="TreeGrafter"/>
</dbReference>
<feature type="compositionally biased region" description="Basic residues" evidence="12">
    <location>
        <begin position="1582"/>
        <end position="1591"/>
    </location>
</feature>
<name>A0A7J6CHC7_9TELE</name>
<comment type="caution">
    <text evidence="14">The sequence shown here is derived from an EMBL/GenBank/DDBJ whole genome shotgun (WGS) entry which is preliminary data.</text>
</comment>
<evidence type="ECO:0000256" key="9">
    <source>
        <dbReference type="ARBA" id="ARBA00023212"/>
    </source>
</evidence>
<evidence type="ECO:0000256" key="3">
    <source>
        <dbReference type="ARBA" id="ARBA00022553"/>
    </source>
</evidence>
<keyword evidence="9" id="KW-0206">Cytoskeleton</keyword>
<feature type="coiled-coil region" evidence="11">
    <location>
        <begin position="781"/>
        <end position="808"/>
    </location>
</feature>
<feature type="coiled-coil region" evidence="11">
    <location>
        <begin position="616"/>
        <end position="724"/>
    </location>
</feature>
<evidence type="ECO:0000256" key="6">
    <source>
        <dbReference type="ARBA" id="ARBA00022840"/>
    </source>
</evidence>
<dbReference type="GO" id="GO:0090307">
    <property type="term" value="P:mitotic spindle assembly"/>
    <property type="evidence" value="ECO:0007669"/>
    <property type="project" value="TreeGrafter"/>
</dbReference>
<dbReference type="EMBL" id="JAAMOB010000012">
    <property type="protein sequence ID" value="KAF4106719.1"/>
    <property type="molecule type" value="Genomic_DNA"/>
</dbReference>
<feature type="region of interest" description="Disordered" evidence="12">
    <location>
        <begin position="290"/>
        <end position="314"/>
    </location>
</feature>
<dbReference type="GO" id="GO:0072686">
    <property type="term" value="C:mitotic spindle"/>
    <property type="evidence" value="ECO:0007669"/>
    <property type="project" value="TreeGrafter"/>
</dbReference>
<dbReference type="GO" id="GO:0048731">
    <property type="term" value="P:system development"/>
    <property type="evidence" value="ECO:0007669"/>
    <property type="project" value="UniProtKB-ARBA"/>
</dbReference>
<evidence type="ECO:0000256" key="10">
    <source>
        <dbReference type="PROSITE-ProRule" id="PRU00283"/>
    </source>
</evidence>
<dbReference type="Pfam" id="PF00225">
    <property type="entry name" value="Kinesin"/>
    <property type="match status" value="1"/>
</dbReference>
<evidence type="ECO:0000313" key="15">
    <source>
        <dbReference type="Proteomes" id="UP000579812"/>
    </source>
</evidence>
<feature type="coiled-coil region" evidence="11">
    <location>
        <begin position="1159"/>
        <end position="1249"/>
    </location>
</feature>
<dbReference type="InterPro" id="IPR019821">
    <property type="entry name" value="Kinesin_motor_CS"/>
</dbReference>
<comment type="similarity">
    <text evidence="10">Belongs to the TRAFAC class myosin-kinesin ATPase superfamily. Kinesin family.</text>
</comment>
<feature type="compositionally biased region" description="Low complexity" evidence="12">
    <location>
        <begin position="293"/>
        <end position="309"/>
    </location>
</feature>
<keyword evidence="7 11" id="KW-0175">Coiled coil</keyword>
<dbReference type="InterPro" id="IPR001752">
    <property type="entry name" value="Kinesin_motor_dom"/>
</dbReference>
<feature type="coiled-coil region" evidence="11">
    <location>
        <begin position="927"/>
        <end position="989"/>
    </location>
</feature>
<comment type="subcellular location">
    <subcellularLocation>
        <location evidence="1">Cytoplasm</location>
        <location evidence="1">Cytoskeleton</location>
        <location evidence="1">Spindle</location>
    </subcellularLocation>
</comment>
<evidence type="ECO:0000256" key="7">
    <source>
        <dbReference type="ARBA" id="ARBA00023054"/>
    </source>
</evidence>
<keyword evidence="2" id="KW-0963">Cytoplasm</keyword>
<organism evidence="14 15">
    <name type="scientific">Onychostoma macrolepis</name>
    <dbReference type="NCBI Taxonomy" id="369639"/>
    <lineage>
        <taxon>Eukaryota</taxon>
        <taxon>Metazoa</taxon>
        <taxon>Chordata</taxon>
        <taxon>Craniata</taxon>
        <taxon>Vertebrata</taxon>
        <taxon>Euteleostomi</taxon>
        <taxon>Actinopterygii</taxon>
        <taxon>Neopterygii</taxon>
        <taxon>Teleostei</taxon>
        <taxon>Ostariophysi</taxon>
        <taxon>Cypriniformes</taxon>
        <taxon>Cyprinidae</taxon>
        <taxon>Acrossocheilinae</taxon>
        <taxon>Onychostoma</taxon>
    </lineage>
</organism>
<dbReference type="InterPro" id="IPR036961">
    <property type="entry name" value="Kinesin_motor_dom_sf"/>
</dbReference>
<dbReference type="GO" id="GO:0008017">
    <property type="term" value="F:microtubule binding"/>
    <property type="evidence" value="ECO:0007669"/>
    <property type="project" value="InterPro"/>
</dbReference>
<feature type="region of interest" description="Disordered" evidence="12">
    <location>
        <begin position="1568"/>
        <end position="1617"/>
    </location>
</feature>
<feature type="binding site" evidence="10">
    <location>
        <begin position="212"/>
        <end position="219"/>
    </location>
    <ligand>
        <name>ATP</name>
        <dbReference type="ChEBI" id="CHEBI:30616"/>
    </ligand>
</feature>
<evidence type="ECO:0000256" key="1">
    <source>
        <dbReference type="ARBA" id="ARBA00004186"/>
    </source>
</evidence>
<dbReference type="PANTHER" id="PTHR47970">
    <property type="entry name" value="KINESIN-LIKE PROTEIN KIF11"/>
    <property type="match status" value="1"/>
</dbReference>
<dbReference type="InterPro" id="IPR027417">
    <property type="entry name" value="P-loop_NTPase"/>
</dbReference>
<feature type="region of interest" description="Disordered" evidence="12">
    <location>
        <begin position="1394"/>
        <end position="1427"/>
    </location>
</feature>
<sequence>MPFLRWFRLSCQSSRTTVPFTSALGVKVRRSELSDWSDLNRVAATAGKKHVIDVNGLRLITIKRKVSEIGFVKMMESCLNHKPGRVGSITAEDLRKDLSIEFSKLSRDSVFLDKEHLQVYLRVRPFTTAERTEGESQECISIEPPDTVILKAPRASLTARHSERFGTQLAQRFQFSQVYGPETTQRDIFDGTAKSLVKEVLDGGNSLIFSYGVTNAGKTFTFFGPDSDSGILPRSLNVIFNSIEGRNYSQNNIKPHRCVDFIRLTKEQQDEEATNKRNFLRRFKDIDPQKTLSSMSSSSCSSFESSTSSDTNGDSVCLDETSYVKFSVWVSFCEIYNENVHDLLDVVPNGSHRRNVLRLAQDVKGNAFVKDLKWVQVNSAEEALKVVKIGRKNQSFSSTKLNNVSSRSHSIFSIRILRIDDVGVPRVQTISELSLCDLAGSERCAKTQNRGDRLKEAGNINTSLLTLGKCINALRLNQTQTKFHQHIPFRESKLTHYLQGFFCGHGKVCMIININQCASVYDETLNVLKFSAVAQKVVVHNPKPAPSIALKRSARDVSMIINNADKKDWTRRSSLMGWEMSLEDVQEDEDDEEMGEDDGESMEDNTVLEATESQELCELQLKIEELQEKLSKEESEKIIMESRIREEVTAEFMELFSNMEKDYNERLQREKEIVEERADRRLELLKNLVNKTSEEMAAVSSDENAAKEAKIELLDSMIEAMRNDIAKIKGDAEAVQNCLTNVPESPRTINHLRTQLEEKRDELFKSQQHLSLKNKEFEAMCVQMQESNDQLLQANKNYENQKLRCQELMSICQEKDDMVSKLQTALDQNVEAATKDRAFINNIKEEILNFRNNCKCMLKEDGEPRGEEMTNQETQQLLQELKMKEEQLNELKLERCSLEKKVCDLSDRLAELTRAHEATVVMERAEVYKVTNENKTLANELHELQQTANEMGSKLKTLQIELNTQTKIANELSEELDAAKALIKEHQAEFCNQSRTIESLMTDADNLHQELSVCQLTHEKKEAECEKMLELSHEKSRQISDLEQEVSQTRANMCQLEELCSQLKYERDAQAQEYQSLLSRYDAQKFVVAQIKSNSELLEELTALKHQQGRIEEQEQDSRDDCWKTLQDKLIQILSKLNQHGEVLNIVRTIVENEISKPRDEAKRRITAMEKDLAHKDAKLETKAQEILKLRELVNDGLNKIKTMSCDLQQVETERSDVRDQLSEAKMQKEQLEKQILILSEEKKMFQQKLCEANEMRDQAGHSLSCTEQSIEPQQTVKSNHAIEEENIQTFQTTCQDILAEQKLIEKTCVNLNKDCTQTDEEELLQARQNEIESITEDLAKLQEMYQKPSVGVSDEPQQEERRACRPAENTKEILKQQLAKKQDTIGKLQREKDLAAQKVGSSKQTSTVKTKNKGNSFSPTQEVAELDSSILSTKSLRKERFPKPELEISFTPLKPDRMKVRKPGEAESVTIKLRRTARKRKSPEMENSVEPENRKNRRLKVNNKENMQSIETPTVQGEKVSQLKQKYSPAILKVKKDGALQKIGDFIQSSPTLFGSKAKKIMSVVNVKSPAPPNPSENNKPKKSKRKLFKTRVSSPLDIPSHPIIGGSDDDNKESDHLIIKRKLRTRTAKRWSKH</sequence>
<protein>
    <recommendedName>
        <fullName evidence="13">Kinesin motor domain-containing protein</fullName>
    </recommendedName>
</protein>
<evidence type="ECO:0000256" key="5">
    <source>
        <dbReference type="ARBA" id="ARBA00022741"/>
    </source>
</evidence>
<keyword evidence="6 10" id="KW-0067">ATP-binding</keyword>
<dbReference type="SMART" id="SM00129">
    <property type="entry name" value="KISc"/>
    <property type="match status" value="1"/>
</dbReference>
<dbReference type="PROSITE" id="PS00411">
    <property type="entry name" value="KINESIN_MOTOR_1"/>
    <property type="match status" value="1"/>
</dbReference>
<evidence type="ECO:0000256" key="4">
    <source>
        <dbReference type="ARBA" id="ARBA00022701"/>
    </source>
</evidence>
<feature type="coiled-coil region" evidence="11">
    <location>
        <begin position="1025"/>
        <end position="1052"/>
    </location>
</feature>
<gene>
    <name evidence="14" type="ORF">G5714_012709</name>
</gene>
<keyword evidence="15" id="KW-1185">Reference proteome</keyword>
<dbReference type="PRINTS" id="PR00380">
    <property type="entry name" value="KINESINHEAVY"/>
</dbReference>
<dbReference type="GO" id="GO:0005524">
    <property type="term" value="F:ATP binding"/>
    <property type="evidence" value="ECO:0007669"/>
    <property type="project" value="UniProtKB-UniRule"/>
</dbReference>
<feature type="compositionally biased region" description="Polar residues" evidence="12">
    <location>
        <begin position="1400"/>
        <end position="1422"/>
    </location>
</feature>
<dbReference type="GO" id="GO:0005634">
    <property type="term" value="C:nucleus"/>
    <property type="evidence" value="ECO:0007669"/>
    <property type="project" value="TreeGrafter"/>
</dbReference>
<dbReference type="GO" id="GO:0051231">
    <property type="term" value="P:spindle elongation"/>
    <property type="evidence" value="ECO:0007669"/>
    <property type="project" value="TreeGrafter"/>
</dbReference>
<evidence type="ECO:0000256" key="11">
    <source>
        <dbReference type="SAM" id="Coils"/>
    </source>
</evidence>
<evidence type="ECO:0000259" key="13">
    <source>
        <dbReference type="PROSITE" id="PS50067"/>
    </source>
</evidence>
<proteinExistence type="inferred from homology"/>
<dbReference type="GO" id="GO:0007018">
    <property type="term" value="P:microtubule-based movement"/>
    <property type="evidence" value="ECO:0007669"/>
    <property type="project" value="InterPro"/>
</dbReference>
<dbReference type="PROSITE" id="PS50067">
    <property type="entry name" value="KINESIN_MOTOR_2"/>
    <property type="match status" value="1"/>
</dbReference>
<evidence type="ECO:0000256" key="8">
    <source>
        <dbReference type="ARBA" id="ARBA00023175"/>
    </source>
</evidence>
<dbReference type="Proteomes" id="UP000579812">
    <property type="component" value="Unassembled WGS sequence"/>
</dbReference>
<feature type="domain" description="Kinesin motor" evidence="13">
    <location>
        <begin position="116"/>
        <end position="537"/>
    </location>
</feature>